<keyword evidence="2" id="KW-1185">Reference proteome</keyword>
<dbReference type="EMBL" id="CAKOGL010000010">
    <property type="protein sequence ID" value="CAH2091468.1"/>
    <property type="molecule type" value="Genomic_DNA"/>
</dbReference>
<reference evidence="1" key="1">
    <citation type="submission" date="2022-03" db="EMBL/GenBank/DDBJ databases">
        <authorList>
            <person name="Tunstrom K."/>
        </authorList>
    </citation>
    <scope>NUCLEOTIDE SEQUENCE</scope>
</reference>
<dbReference type="AlphaFoldDB" id="A0AAU9TWU7"/>
<proteinExistence type="predicted"/>
<name>A0AAU9TWU7_EUPED</name>
<evidence type="ECO:0000313" key="2">
    <source>
        <dbReference type="Proteomes" id="UP001153954"/>
    </source>
</evidence>
<evidence type="ECO:0000313" key="1">
    <source>
        <dbReference type="EMBL" id="CAH2091468.1"/>
    </source>
</evidence>
<dbReference type="Proteomes" id="UP001153954">
    <property type="component" value="Unassembled WGS sequence"/>
</dbReference>
<gene>
    <name evidence="1" type="ORF">EEDITHA_LOCUS7332</name>
</gene>
<organism evidence="1 2">
    <name type="scientific">Euphydryas editha</name>
    <name type="common">Edith's checkerspot</name>
    <dbReference type="NCBI Taxonomy" id="104508"/>
    <lineage>
        <taxon>Eukaryota</taxon>
        <taxon>Metazoa</taxon>
        <taxon>Ecdysozoa</taxon>
        <taxon>Arthropoda</taxon>
        <taxon>Hexapoda</taxon>
        <taxon>Insecta</taxon>
        <taxon>Pterygota</taxon>
        <taxon>Neoptera</taxon>
        <taxon>Endopterygota</taxon>
        <taxon>Lepidoptera</taxon>
        <taxon>Glossata</taxon>
        <taxon>Ditrysia</taxon>
        <taxon>Papilionoidea</taxon>
        <taxon>Nymphalidae</taxon>
        <taxon>Nymphalinae</taxon>
        <taxon>Euphydryas</taxon>
    </lineage>
</organism>
<comment type="caution">
    <text evidence="1">The sequence shown here is derived from an EMBL/GenBank/DDBJ whole genome shotgun (WGS) entry which is preliminary data.</text>
</comment>
<accession>A0AAU9TWU7</accession>
<protein>
    <submittedName>
        <fullName evidence="1">Uncharacterized protein</fullName>
    </submittedName>
</protein>
<sequence>MQPIIDYGDACSTDINEGLLTKLQRLLNTCVRLIYGLRKYDHFTSHRCKVQWTPIATCATRCYLRFIFSPFP</sequence>